<proteinExistence type="predicted"/>
<protein>
    <submittedName>
        <fullName evidence="1">Uncharacterized protein</fullName>
    </submittedName>
</protein>
<name>A0ABM7M6F6_9ACTN</name>
<keyword evidence="2" id="KW-1185">Reference proteome</keyword>
<evidence type="ECO:0000313" key="2">
    <source>
        <dbReference type="Proteomes" id="UP000676967"/>
    </source>
</evidence>
<organism evidence="1 2">
    <name type="scientific">Actinoplanes ianthinogenes</name>
    <dbReference type="NCBI Taxonomy" id="122358"/>
    <lineage>
        <taxon>Bacteria</taxon>
        <taxon>Bacillati</taxon>
        <taxon>Actinomycetota</taxon>
        <taxon>Actinomycetes</taxon>
        <taxon>Micromonosporales</taxon>
        <taxon>Micromonosporaceae</taxon>
        <taxon>Actinoplanes</taxon>
    </lineage>
</organism>
<evidence type="ECO:0000313" key="1">
    <source>
        <dbReference type="EMBL" id="BCJ47161.1"/>
    </source>
</evidence>
<dbReference type="EMBL" id="AP023356">
    <property type="protein sequence ID" value="BCJ47161.1"/>
    <property type="molecule type" value="Genomic_DNA"/>
</dbReference>
<dbReference type="Proteomes" id="UP000676967">
    <property type="component" value="Chromosome"/>
</dbReference>
<dbReference type="SUPFAM" id="SSF50998">
    <property type="entry name" value="Quinoprotein alcohol dehydrogenase-like"/>
    <property type="match status" value="1"/>
</dbReference>
<accession>A0ABM7M6F6</accession>
<sequence>MLIMGWERPLDGVEDVAWDELLAGSWEREASGERVVGLLRDIAAGQGDPASLDDLLLDDADYFYTESGTDSGYVAAMPEALRFLARIAAAPATGDRTRVAIIEQIEEMCWAPIDAEGATEAELDARVDTLRAALLDSREALDEVVRLAPHTAPRVARRLAALGAGAYEPRWRGIARPLGHERSYRIASAGPLVLVGGDRFLDPADGTVLATVPPGRGSGVALTDPEGPCFVRRGRAGGLVVWRHRQGNWQRTRVGLPWPLGKLFLTLAADGDELYGWTVSGAVGRVDPRSGRWIGAVARAPRAAENGLHPYRIGDRRFAVMIAGYHPERSVFRLDLTRGSVDRLPIENVHRCITSFRSGLVFNGPRGVRRFDAESGAEIGDPIPASYFSSGCSYEIDGRSYLAIGDIRQIRRVDAETGEPVGAPLPGHRREITAITAAIVAGRPTLISVDGATVRRWDAETGTPWPAPLPE</sequence>
<dbReference type="InterPro" id="IPR011047">
    <property type="entry name" value="Quinoprotein_ADH-like_sf"/>
</dbReference>
<reference evidence="1 2" key="1">
    <citation type="submission" date="2020-08" db="EMBL/GenBank/DDBJ databases">
        <title>Whole genome shotgun sequence of Actinoplanes ianthinogenes NBRC 13996.</title>
        <authorList>
            <person name="Komaki H."/>
            <person name="Tamura T."/>
        </authorList>
    </citation>
    <scope>NUCLEOTIDE SEQUENCE [LARGE SCALE GENOMIC DNA]</scope>
    <source>
        <strain evidence="1 2">NBRC 13996</strain>
    </source>
</reference>
<gene>
    <name evidence="1" type="ORF">Aiant_78180</name>
</gene>